<organism evidence="6 7">
    <name type="scientific">Cladophialophora immunda</name>
    <dbReference type="NCBI Taxonomy" id="569365"/>
    <lineage>
        <taxon>Eukaryota</taxon>
        <taxon>Fungi</taxon>
        <taxon>Dikarya</taxon>
        <taxon>Ascomycota</taxon>
        <taxon>Pezizomycotina</taxon>
        <taxon>Eurotiomycetes</taxon>
        <taxon>Chaetothyriomycetidae</taxon>
        <taxon>Chaetothyriales</taxon>
        <taxon>Herpotrichiellaceae</taxon>
        <taxon>Cladophialophora</taxon>
    </lineage>
</organism>
<dbReference type="Pfam" id="PF00724">
    <property type="entry name" value="Oxidored_FMN"/>
    <property type="match status" value="1"/>
</dbReference>
<dbReference type="GO" id="GO:0016491">
    <property type="term" value="F:oxidoreductase activity"/>
    <property type="evidence" value="ECO:0007669"/>
    <property type="project" value="UniProtKB-KW"/>
</dbReference>
<keyword evidence="2" id="KW-0285">Flavoprotein</keyword>
<comment type="similarity">
    <text evidence="1">Belongs to the NADH:flavin oxidoreductase/NADH oxidase family.</text>
</comment>
<dbReference type="RefSeq" id="XP_016246878.1">
    <property type="nucleotide sequence ID" value="XM_016393459.1"/>
</dbReference>
<accession>A0A0D2ANI6</accession>
<dbReference type="GeneID" id="27345672"/>
<evidence type="ECO:0000256" key="2">
    <source>
        <dbReference type="ARBA" id="ARBA00022630"/>
    </source>
</evidence>
<dbReference type="Gene3D" id="3.20.20.70">
    <property type="entry name" value="Aldolase class I"/>
    <property type="match status" value="1"/>
</dbReference>
<name>A0A0D2ANI6_9EURO</name>
<feature type="domain" description="NADH:flavin oxidoreductase/NADH oxidase N-terminal" evidence="5">
    <location>
        <begin position="6"/>
        <end position="348"/>
    </location>
</feature>
<dbReference type="GO" id="GO:0010181">
    <property type="term" value="F:FMN binding"/>
    <property type="evidence" value="ECO:0007669"/>
    <property type="project" value="InterPro"/>
</dbReference>
<dbReference type="InterPro" id="IPR013785">
    <property type="entry name" value="Aldolase_TIM"/>
</dbReference>
<dbReference type="InterPro" id="IPR001155">
    <property type="entry name" value="OxRdtase_FMN_N"/>
</dbReference>
<evidence type="ECO:0000256" key="3">
    <source>
        <dbReference type="ARBA" id="ARBA00022643"/>
    </source>
</evidence>
<evidence type="ECO:0000256" key="1">
    <source>
        <dbReference type="ARBA" id="ARBA00005979"/>
    </source>
</evidence>
<dbReference type="PANTHER" id="PTHR43656:SF2">
    <property type="entry name" value="BINDING OXIDOREDUCTASE, PUTATIVE (AFU_ORTHOLOGUE AFUA_2G08260)-RELATED"/>
    <property type="match status" value="1"/>
</dbReference>
<dbReference type="Proteomes" id="UP000054466">
    <property type="component" value="Unassembled WGS sequence"/>
</dbReference>
<dbReference type="InterPro" id="IPR051799">
    <property type="entry name" value="NADH_flavin_oxidoreductase"/>
</dbReference>
<dbReference type="STRING" id="569365.A0A0D2ANI6"/>
<dbReference type="EMBL" id="KN847043">
    <property type="protein sequence ID" value="KIW26662.1"/>
    <property type="molecule type" value="Genomic_DNA"/>
</dbReference>
<keyword evidence="7" id="KW-1185">Reference proteome</keyword>
<proteinExistence type="inferred from homology"/>
<dbReference type="CDD" id="cd04733">
    <property type="entry name" value="OYE_like_2_FMN"/>
    <property type="match status" value="1"/>
</dbReference>
<dbReference type="OrthoDB" id="1663137at2759"/>
<evidence type="ECO:0000313" key="6">
    <source>
        <dbReference type="EMBL" id="KIW26662.1"/>
    </source>
</evidence>
<dbReference type="HOGENOM" id="CLU_012153_6_2_1"/>
<evidence type="ECO:0000259" key="5">
    <source>
        <dbReference type="Pfam" id="PF00724"/>
    </source>
</evidence>
<dbReference type="VEuPathDB" id="FungiDB:PV07_06478"/>
<dbReference type="SUPFAM" id="SSF51395">
    <property type="entry name" value="FMN-linked oxidoreductases"/>
    <property type="match status" value="1"/>
</dbReference>
<sequence>MDSAAFEPLLLPNGTWLKNRIGKAAMEEKMSDVQRHCQPSPGLLRLYTTWGQGGAGLILSGNIMIDPTAMSCPGDVLLAPDVGPLDESRWREWIQVTRGGGAQFWLQLNHPGRQVRKGAELPVYAPSAIRLDMGSFSNMFETPIAMTEAQLHDVIARFTWAAQKAEALGADGIEIHAAHGYLISQFLSPLSNKRTDRWGGSLENRARLLFEVVRSVRAKVSSRFGVGVKINSADFQRGGFEVDDLFWVARQLNNHQLDLLEISGGSYESPVMATGVAPTEKTSGTANREAYFLEVAERLKEIAAIPVMVTGGISRKAVMEEVVGAGARLIAGVGTAMGLVPDLPNRWARGEDPAPVLSRSRILPKPLAAAAKTSSVQVSFHMIGRGWRWRPWKGVWPVLGLLIMRAIESRQMKVYKKWVHQQFAQKHQ</sequence>
<keyword evidence="3" id="KW-0288">FMN</keyword>
<reference evidence="6 7" key="1">
    <citation type="submission" date="2015-01" db="EMBL/GenBank/DDBJ databases">
        <title>The Genome Sequence of Cladophialophora immunda CBS83496.</title>
        <authorList>
            <consortium name="The Broad Institute Genomics Platform"/>
            <person name="Cuomo C."/>
            <person name="de Hoog S."/>
            <person name="Gorbushina A."/>
            <person name="Stielow B."/>
            <person name="Teixiera M."/>
            <person name="Abouelleil A."/>
            <person name="Chapman S.B."/>
            <person name="Priest M."/>
            <person name="Young S.K."/>
            <person name="Wortman J."/>
            <person name="Nusbaum C."/>
            <person name="Birren B."/>
        </authorList>
    </citation>
    <scope>NUCLEOTIDE SEQUENCE [LARGE SCALE GENOMIC DNA]</scope>
    <source>
        <strain evidence="6 7">CBS 83496</strain>
    </source>
</reference>
<gene>
    <name evidence="6" type="ORF">PV07_06478</name>
</gene>
<evidence type="ECO:0000256" key="4">
    <source>
        <dbReference type="ARBA" id="ARBA00023002"/>
    </source>
</evidence>
<dbReference type="PANTHER" id="PTHR43656">
    <property type="entry name" value="BINDING OXIDOREDUCTASE, PUTATIVE (AFU_ORTHOLOGUE AFUA_2G08260)-RELATED"/>
    <property type="match status" value="1"/>
</dbReference>
<protein>
    <recommendedName>
        <fullName evidence="5">NADH:flavin oxidoreductase/NADH oxidase N-terminal domain-containing protein</fullName>
    </recommendedName>
</protein>
<keyword evidence="4" id="KW-0560">Oxidoreductase</keyword>
<evidence type="ECO:0000313" key="7">
    <source>
        <dbReference type="Proteomes" id="UP000054466"/>
    </source>
</evidence>
<dbReference type="AlphaFoldDB" id="A0A0D2ANI6"/>